<keyword evidence="4" id="KW-1185">Reference proteome</keyword>
<protein>
    <recommendedName>
        <fullName evidence="5">Secreted protein</fullName>
    </recommendedName>
</protein>
<evidence type="ECO:0000313" key="4">
    <source>
        <dbReference type="Proteomes" id="UP000299084"/>
    </source>
</evidence>
<evidence type="ECO:0008006" key="5">
    <source>
        <dbReference type="Google" id="ProtNLM"/>
    </source>
</evidence>
<evidence type="ECO:0000313" key="3">
    <source>
        <dbReference type="EMBL" id="KAB1256955.1"/>
    </source>
</evidence>
<evidence type="ECO:0000256" key="1">
    <source>
        <dbReference type="SAM" id="MobiDB-lite"/>
    </source>
</evidence>
<feature type="chain" id="PRO_5024376660" description="Secreted protein" evidence="2">
    <location>
        <begin position="22"/>
        <end position="120"/>
    </location>
</feature>
<feature type="signal peptide" evidence="2">
    <location>
        <begin position="1"/>
        <end position="21"/>
    </location>
</feature>
<accession>A0A5N4CDF9</accession>
<organism evidence="3 4">
    <name type="scientific">Camelus dromedarius</name>
    <name type="common">Dromedary</name>
    <name type="synonym">Arabian camel</name>
    <dbReference type="NCBI Taxonomy" id="9838"/>
    <lineage>
        <taxon>Eukaryota</taxon>
        <taxon>Metazoa</taxon>
        <taxon>Chordata</taxon>
        <taxon>Craniata</taxon>
        <taxon>Vertebrata</taxon>
        <taxon>Euteleostomi</taxon>
        <taxon>Mammalia</taxon>
        <taxon>Eutheria</taxon>
        <taxon>Laurasiatheria</taxon>
        <taxon>Artiodactyla</taxon>
        <taxon>Tylopoda</taxon>
        <taxon>Camelidae</taxon>
        <taxon>Camelus</taxon>
    </lineage>
</organism>
<dbReference type="EMBL" id="JWIN03000028">
    <property type="protein sequence ID" value="KAB1256955.1"/>
    <property type="molecule type" value="Genomic_DNA"/>
</dbReference>
<feature type="region of interest" description="Disordered" evidence="1">
    <location>
        <begin position="67"/>
        <end position="120"/>
    </location>
</feature>
<reference evidence="3 4" key="1">
    <citation type="journal article" date="2019" name="Mol. Ecol. Resour.">
        <title>Improving Illumina assemblies with Hi-C and long reads: an example with the North African dromedary.</title>
        <authorList>
            <person name="Elbers J.P."/>
            <person name="Rogers M.F."/>
            <person name="Perelman P.L."/>
            <person name="Proskuryakova A.A."/>
            <person name="Serdyukova N.A."/>
            <person name="Johnson W.E."/>
            <person name="Horin P."/>
            <person name="Corander J."/>
            <person name="Murphy D."/>
            <person name="Burger P.A."/>
        </authorList>
    </citation>
    <scope>NUCLEOTIDE SEQUENCE [LARGE SCALE GENOMIC DNA]</scope>
    <source>
        <strain evidence="3">Drom800</strain>
        <tissue evidence="3">Blood</tissue>
    </source>
</reference>
<comment type="caution">
    <text evidence="3">The sequence shown here is derived from an EMBL/GenBank/DDBJ whole genome shotgun (WGS) entry which is preliminary data.</text>
</comment>
<dbReference type="Proteomes" id="UP000299084">
    <property type="component" value="Unassembled WGS sequence"/>
</dbReference>
<keyword evidence="2" id="KW-0732">Signal</keyword>
<proteinExistence type="predicted"/>
<gene>
    <name evidence="3" type="ORF">Cadr_000029799</name>
</gene>
<evidence type="ECO:0000256" key="2">
    <source>
        <dbReference type="SAM" id="SignalP"/>
    </source>
</evidence>
<name>A0A5N4CDF9_CAMDR</name>
<dbReference type="AlphaFoldDB" id="A0A5N4CDF9"/>
<sequence>MHTHTSTNALFFLLLLQTSAGKKIKHQPQPSAARKDVASGCDCCEENEKGLLFQRQPRAPAIATSEKCTIERSFPRTQQNLKGEDQRGKSRTSLSSRHASSQHHHAFKDGKSFPTLRGAQ</sequence>